<dbReference type="AlphaFoldDB" id="A0A1I4X2G4"/>
<dbReference type="InterPro" id="IPR050428">
    <property type="entry name" value="TCS_sensor_his_kinase"/>
</dbReference>
<dbReference type="InterPro" id="IPR004358">
    <property type="entry name" value="Sig_transdc_His_kin-like_C"/>
</dbReference>
<dbReference type="EMBL" id="FOVG01000001">
    <property type="protein sequence ID" value="SFN19596.1"/>
    <property type="molecule type" value="Genomic_DNA"/>
</dbReference>
<evidence type="ECO:0000313" key="15">
    <source>
        <dbReference type="Proteomes" id="UP000198968"/>
    </source>
</evidence>
<dbReference type="PRINTS" id="PR00344">
    <property type="entry name" value="BCTRLSENSOR"/>
</dbReference>
<dbReference type="GO" id="GO:0000155">
    <property type="term" value="F:phosphorelay sensor kinase activity"/>
    <property type="evidence" value="ECO:0007669"/>
    <property type="project" value="InterPro"/>
</dbReference>
<dbReference type="PROSITE" id="PS50885">
    <property type="entry name" value="HAMP"/>
    <property type="match status" value="1"/>
</dbReference>
<evidence type="ECO:0000256" key="3">
    <source>
        <dbReference type="ARBA" id="ARBA00012438"/>
    </source>
</evidence>
<name>A0A1I4X2G4_9GAMM</name>
<feature type="domain" description="HAMP" evidence="13">
    <location>
        <begin position="186"/>
        <end position="238"/>
    </location>
</feature>
<dbReference type="PANTHER" id="PTHR45436">
    <property type="entry name" value="SENSOR HISTIDINE KINASE YKOH"/>
    <property type="match status" value="1"/>
</dbReference>
<dbReference type="RefSeq" id="WP_090959517.1">
    <property type="nucleotide sequence ID" value="NZ_FOVG01000001.1"/>
</dbReference>
<reference evidence="15" key="1">
    <citation type="submission" date="2016-10" db="EMBL/GenBank/DDBJ databases">
        <authorList>
            <person name="Varghese N."/>
            <person name="Submissions S."/>
        </authorList>
    </citation>
    <scope>NUCLEOTIDE SEQUENCE [LARGE SCALE GENOMIC DNA]</scope>
    <source>
        <strain evidence="15">OV426</strain>
    </source>
</reference>
<keyword evidence="9" id="KW-0902">Two-component regulatory system</keyword>
<proteinExistence type="predicted"/>
<gene>
    <name evidence="14" type="ORF">SAMN05428971_0461</name>
</gene>
<evidence type="ECO:0000256" key="11">
    <source>
        <dbReference type="SAM" id="Phobius"/>
    </source>
</evidence>
<evidence type="ECO:0000256" key="9">
    <source>
        <dbReference type="ARBA" id="ARBA00023012"/>
    </source>
</evidence>
<dbReference type="PROSITE" id="PS50109">
    <property type="entry name" value="HIS_KIN"/>
    <property type="match status" value="1"/>
</dbReference>
<keyword evidence="15" id="KW-1185">Reference proteome</keyword>
<feature type="domain" description="Histidine kinase" evidence="12">
    <location>
        <begin position="246"/>
        <end position="460"/>
    </location>
</feature>
<dbReference type="EC" id="2.7.13.3" evidence="3"/>
<dbReference type="SUPFAM" id="SSF55874">
    <property type="entry name" value="ATPase domain of HSP90 chaperone/DNA topoisomerase II/histidine kinase"/>
    <property type="match status" value="1"/>
</dbReference>
<protein>
    <recommendedName>
        <fullName evidence="3">histidine kinase</fullName>
        <ecNumber evidence="3">2.7.13.3</ecNumber>
    </recommendedName>
</protein>
<dbReference type="NCBIfam" id="NF012163">
    <property type="entry name" value="BaeS_SmeS"/>
    <property type="match status" value="1"/>
</dbReference>
<comment type="subcellular location">
    <subcellularLocation>
        <location evidence="2">Membrane</location>
    </subcellularLocation>
</comment>
<dbReference type="Pfam" id="PF02518">
    <property type="entry name" value="HATPase_c"/>
    <property type="match status" value="1"/>
</dbReference>
<keyword evidence="5" id="KW-0808">Transferase</keyword>
<evidence type="ECO:0000256" key="2">
    <source>
        <dbReference type="ARBA" id="ARBA00004370"/>
    </source>
</evidence>
<evidence type="ECO:0000256" key="6">
    <source>
        <dbReference type="ARBA" id="ARBA00022692"/>
    </source>
</evidence>
<evidence type="ECO:0000256" key="8">
    <source>
        <dbReference type="ARBA" id="ARBA00022989"/>
    </source>
</evidence>
<keyword evidence="10 11" id="KW-0472">Membrane</keyword>
<dbReference type="Pfam" id="PF00672">
    <property type="entry name" value="HAMP"/>
    <property type="match status" value="1"/>
</dbReference>
<sequence length="462" mass="51564">MRLNLRLGIGAKLFMAIFATCMLVLITMHWGVRLSFEHGFVDYIKRGNEQRLNLLSDALADQYEQHGNWDFLRHNDRLVFTMLRSLEQNPDSSSQLPPHGWRTQFWILDQQYKVLAGPKSPVPPEGTRRNITTSNNKVVGWVIGSPPERLTRSTDINFDQQQRRTSWIIVGLSTLLAALATWLMARGLLAPVKRLVDGTHHLAAGNFATRVEVSSRDELGQLAGDFNLLASSLEKNESMRRAFMADISHELRTPLAILRGELEAMQDGVRKLTPEAIASLQSEVVVLTKLVDDLHQLSLSDEGALAYRKQATDLVLLLEVTAGSFAERYRAHGLTLKLNLPDHAPFFGDPDRLMQLFTNLLENSLRYTDSGGRVEVTLKYEAPNWCIDFDDSAPGVDGEHQAQIFERFFRTEGSRNRASGGSGLGLAICKNIADAHGGDIHATHSDLGGLKIALHLRYVPLV</sequence>
<evidence type="ECO:0000313" key="14">
    <source>
        <dbReference type="EMBL" id="SFN19596.1"/>
    </source>
</evidence>
<dbReference type="InterPro" id="IPR005467">
    <property type="entry name" value="His_kinase_dom"/>
</dbReference>
<dbReference type="InterPro" id="IPR036097">
    <property type="entry name" value="HisK_dim/P_sf"/>
</dbReference>
<evidence type="ECO:0000256" key="7">
    <source>
        <dbReference type="ARBA" id="ARBA00022777"/>
    </source>
</evidence>
<dbReference type="NCBIfam" id="NF007837">
    <property type="entry name" value="PRK10549.1"/>
    <property type="match status" value="1"/>
</dbReference>
<dbReference type="InterPro" id="IPR003660">
    <property type="entry name" value="HAMP_dom"/>
</dbReference>
<dbReference type="SMART" id="SM00388">
    <property type="entry name" value="HisKA"/>
    <property type="match status" value="1"/>
</dbReference>
<dbReference type="SUPFAM" id="SSF158472">
    <property type="entry name" value="HAMP domain-like"/>
    <property type="match status" value="1"/>
</dbReference>
<keyword evidence="4" id="KW-0597">Phosphoprotein</keyword>
<evidence type="ECO:0000259" key="12">
    <source>
        <dbReference type="PROSITE" id="PS50109"/>
    </source>
</evidence>
<dbReference type="Gene3D" id="1.10.287.130">
    <property type="match status" value="1"/>
</dbReference>
<keyword evidence="7 14" id="KW-0418">Kinase</keyword>
<dbReference type="SMART" id="SM00387">
    <property type="entry name" value="HATPase_c"/>
    <property type="match status" value="1"/>
</dbReference>
<dbReference type="CDD" id="cd06225">
    <property type="entry name" value="HAMP"/>
    <property type="match status" value="1"/>
</dbReference>
<dbReference type="OrthoDB" id="9804645at2"/>
<dbReference type="InterPro" id="IPR003661">
    <property type="entry name" value="HisK_dim/P_dom"/>
</dbReference>
<comment type="catalytic activity">
    <reaction evidence="1">
        <text>ATP + protein L-histidine = ADP + protein N-phospho-L-histidine.</text>
        <dbReference type="EC" id="2.7.13.3"/>
    </reaction>
</comment>
<dbReference type="Pfam" id="PF00512">
    <property type="entry name" value="HisKA"/>
    <property type="match status" value="1"/>
</dbReference>
<dbReference type="InterPro" id="IPR036890">
    <property type="entry name" value="HATPase_C_sf"/>
</dbReference>
<dbReference type="Proteomes" id="UP000198968">
    <property type="component" value="Unassembled WGS sequence"/>
</dbReference>
<dbReference type="SUPFAM" id="SSF47384">
    <property type="entry name" value="Homodimeric domain of signal transducing histidine kinase"/>
    <property type="match status" value="1"/>
</dbReference>
<dbReference type="Gene3D" id="3.30.565.10">
    <property type="entry name" value="Histidine kinase-like ATPase, C-terminal domain"/>
    <property type="match status" value="1"/>
</dbReference>
<dbReference type="FunFam" id="3.30.565.10:FF:000006">
    <property type="entry name" value="Sensor histidine kinase WalK"/>
    <property type="match status" value="1"/>
</dbReference>
<evidence type="ECO:0000256" key="10">
    <source>
        <dbReference type="ARBA" id="ARBA00023136"/>
    </source>
</evidence>
<accession>A0A1I4X2G4</accession>
<feature type="transmembrane region" description="Helical" evidence="11">
    <location>
        <begin position="12"/>
        <end position="32"/>
    </location>
</feature>
<evidence type="ECO:0000259" key="13">
    <source>
        <dbReference type="PROSITE" id="PS50885"/>
    </source>
</evidence>
<keyword evidence="8 11" id="KW-1133">Transmembrane helix</keyword>
<dbReference type="PANTHER" id="PTHR45436:SF5">
    <property type="entry name" value="SENSOR HISTIDINE KINASE TRCS"/>
    <property type="match status" value="1"/>
</dbReference>
<dbReference type="GO" id="GO:0005886">
    <property type="term" value="C:plasma membrane"/>
    <property type="evidence" value="ECO:0007669"/>
    <property type="project" value="UniProtKB-ARBA"/>
</dbReference>
<evidence type="ECO:0000256" key="5">
    <source>
        <dbReference type="ARBA" id="ARBA00022679"/>
    </source>
</evidence>
<keyword evidence="6 11" id="KW-0812">Transmembrane</keyword>
<organism evidence="14 15">
    <name type="scientific">Candidatus Pantoea varia</name>
    <dbReference type="NCBI Taxonomy" id="1881036"/>
    <lineage>
        <taxon>Bacteria</taxon>
        <taxon>Pseudomonadati</taxon>
        <taxon>Pseudomonadota</taxon>
        <taxon>Gammaproteobacteria</taxon>
        <taxon>Enterobacterales</taxon>
        <taxon>Erwiniaceae</taxon>
        <taxon>Pantoea</taxon>
    </lineage>
</organism>
<dbReference type="Gene3D" id="6.10.340.10">
    <property type="match status" value="1"/>
</dbReference>
<dbReference type="SMART" id="SM00304">
    <property type="entry name" value="HAMP"/>
    <property type="match status" value="1"/>
</dbReference>
<dbReference type="InterPro" id="IPR003594">
    <property type="entry name" value="HATPase_dom"/>
</dbReference>
<dbReference type="FunFam" id="1.10.287.130:FF:000014">
    <property type="entry name" value="Signal transduction histidine-protein kinase BaeS"/>
    <property type="match status" value="1"/>
</dbReference>
<dbReference type="CDD" id="cd00082">
    <property type="entry name" value="HisKA"/>
    <property type="match status" value="1"/>
</dbReference>
<evidence type="ECO:0000256" key="1">
    <source>
        <dbReference type="ARBA" id="ARBA00000085"/>
    </source>
</evidence>
<evidence type="ECO:0000256" key="4">
    <source>
        <dbReference type="ARBA" id="ARBA00022553"/>
    </source>
</evidence>